<dbReference type="AlphaFoldDB" id="A0A917M9P3"/>
<evidence type="ECO:0000313" key="2">
    <source>
        <dbReference type="Proteomes" id="UP000647241"/>
    </source>
</evidence>
<proteinExistence type="predicted"/>
<organism evidence="1 2">
    <name type="scientific">Edaphobacter dinghuensis</name>
    <dbReference type="NCBI Taxonomy" id="1560005"/>
    <lineage>
        <taxon>Bacteria</taxon>
        <taxon>Pseudomonadati</taxon>
        <taxon>Acidobacteriota</taxon>
        <taxon>Terriglobia</taxon>
        <taxon>Terriglobales</taxon>
        <taxon>Acidobacteriaceae</taxon>
        <taxon>Edaphobacter</taxon>
    </lineage>
</organism>
<evidence type="ECO:0008006" key="3">
    <source>
        <dbReference type="Google" id="ProtNLM"/>
    </source>
</evidence>
<dbReference type="Proteomes" id="UP000647241">
    <property type="component" value="Unassembled WGS sequence"/>
</dbReference>
<protein>
    <recommendedName>
        <fullName evidence="3">Phosphotransferase family enzyme</fullName>
    </recommendedName>
</protein>
<dbReference type="SUPFAM" id="SSF56112">
    <property type="entry name" value="Protein kinase-like (PK-like)"/>
    <property type="match status" value="1"/>
</dbReference>
<name>A0A917M9P3_9BACT</name>
<reference evidence="1" key="2">
    <citation type="submission" date="2020-09" db="EMBL/GenBank/DDBJ databases">
        <authorList>
            <person name="Sun Q."/>
            <person name="Zhou Y."/>
        </authorList>
    </citation>
    <scope>NUCLEOTIDE SEQUENCE</scope>
    <source>
        <strain evidence="1">CGMCC 1.12997</strain>
    </source>
</reference>
<comment type="caution">
    <text evidence="1">The sequence shown here is derived from an EMBL/GenBank/DDBJ whole genome shotgun (WGS) entry which is preliminary data.</text>
</comment>
<reference evidence="1" key="1">
    <citation type="journal article" date="2014" name="Int. J. Syst. Evol. Microbiol.">
        <title>Complete genome sequence of Corynebacterium casei LMG S-19264T (=DSM 44701T), isolated from a smear-ripened cheese.</title>
        <authorList>
            <consortium name="US DOE Joint Genome Institute (JGI-PGF)"/>
            <person name="Walter F."/>
            <person name="Albersmeier A."/>
            <person name="Kalinowski J."/>
            <person name="Ruckert C."/>
        </authorList>
    </citation>
    <scope>NUCLEOTIDE SEQUENCE</scope>
    <source>
        <strain evidence="1">CGMCC 1.12997</strain>
    </source>
</reference>
<keyword evidence="2" id="KW-1185">Reference proteome</keyword>
<dbReference type="Gene3D" id="3.90.1200.10">
    <property type="match status" value="1"/>
</dbReference>
<evidence type="ECO:0000313" key="1">
    <source>
        <dbReference type="EMBL" id="GGG86582.1"/>
    </source>
</evidence>
<gene>
    <name evidence="1" type="ORF">GCM10011585_33180</name>
</gene>
<dbReference type="EMBL" id="BMGT01000004">
    <property type="protein sequence ID" value="GGG86582.1"/>
    <property type="molecule type" value="Genomic_DNA"/>
</dbReference>
<accession>A0A917M9P3</accession>
<sequence>MQSLLDSTGHDQTPFARLGWIDEAVAWLHASTRDRISSKKDIRQYNAGADLALIRIRVEDGSGYWLKATGEPNKHERTITEYLYRECHEYIPRLVASRSDWNAWLMLEEGKMLPSPPYSSIESLTELRQAVTSMCEVQDRSSGVSLDILDAGAFDQATEAMRPRIPEMFDYLDEAMSLAAAMGETRLPTGRIRQLQRVFSDVLDDVEHLYLSEGIIHGDLRWEHILTGTGVAQFIDWSEPYLAYPVISLQQFLDMNRIGSEDVRNLIEEALIQEYCDFWAMFMDRELIEQSLIYMPILSLGSSLLGRGDWFYSDTRYDPLRLANAVKIAFRMDAAAEHPRLREALDDSE</sequence>
<dbReference type="InterPro" id="IPR011009">
    <property type="entry name" value="Kinase-like_dom_sf"/>
</dbReference>